<dbReference type="EMBL" id="JADOUF010000001">
    <property type="protein sequence ID" value="MBG6136329.1"/>
    <property type="molecule type" value="Genomic_DNA"/>
</dbReference>
<gene>
    <name evidence="1" type="ORF">IW245_002523</name>
</gene>
<organism evidence="1 2">
    <name type="scientific">Longispora fulva</name>
    <dbReference type="NCBI Taxonomy" id="619741"/>
    <lineage>
        <taxon>Bacteria</taxon>
        <taxon>Bacillati</taxon>
        <taxon>Actinomycetota</taxon>
        <taxon>Actinomycetes</taxon>
        <taxon>Micromonosporales</taxon>
        <taxon>Micromonosporaceae</taxon>
        <taxon>Longispora</taxon>
    </lineage>
</organism>
<reference evidence="1" key="1">
    <citation type="submission" date="2020-11" db="EMBL/GenBank/DDBJ databases">
        <title>Sequencing the genomes of 1000 actinobacteria strains.</title>
        <authorList>
            <person name="Klenk H.-P."/>
        </authorList>
    </citation>
    <scope>NUCLEOTIDE SEQUENCE</scope>
    <source>
        <strain evidence="1">DSM 45356</strain>
    </source>
</reference>
<proteinExistence type="predicted"/>
<keyword evidence="2" id="KW-1185">Reference proteome</keyword>
<sequence>MIRALPIWFFVVLLLILTVPIVPSAPAHASGARREVAERVSRCGHRAELGCWTACGTEEVRRG</sequence>
<dbReference type="Proteomes" id="UP000622552">
    <property type="component" value="Unassembled WGS sequence"/>
</dbReference>
<protein>
    <submittedName>
        <fullName evidence="1">Uncharacterized protein</fullName>
    </submittedName>
</protein>
<comment type="caution">
    <text evidence="1">The sequence shown here is derived from an EMBL/GenBank/DDBJ whole genome shotgun (WGS) entry which is preliminary data.</text>
</comment>
<name>A0A8J7GCX9_9ACTN</name>
<evidence type="ECO:0000313" key="1">
    <source>
        <dbReference type="EMBL" id="MBG6136329.1"/>
    </source>
</evidence>
<accession>A0A8J7GCX9</accession>
<dbReference type="AlphaFoldDB" id="A0A8J7GCX9"/>
<evidence type="ECO:0000313" key="2">
    <source>
        <dbReference type="Proteomes" id="UP000622552"/>
    </source>
</evidence>